<evidence type="ECO:0000259" key="1">
    <source>
        <dbReference type="Pfam" id="PF13905"/>
    </source>
</evidence>
<organism evidence="2 3">
    <name type="scientific">Sphingobacterium lactis</name>
    <dbReference type="NCBI Taxonomy" id="797291"/>
    <lineage>
        <taxon>Bacteria</taxon>
        <taxon>Pseudomonadati</taxon>
        <taxon>Bacteroidota</taxon>
        <taxon>Sphingobacteriia</taxon>
        <taxon>Sphingobacteriales</taxon>
        <taxon>Sphingobacteriaceae</taxon>
        <taxon>Sphingobacterium</taxon>
    </lineage>
</organism>
<dbReference type="OrthoDB" id="743079at2"/>
<dbReference type="SUPFAM" id="SSF52833">
    <property type="entry name" value="Thioredoxin-like"/>
    <property type="match status" value="1"/>
</dbReference>
<dbReference type="InterPro" id="IPR012336">
    <property type="entry name" value="Thioredoxin-like_fold"/>
</dbReference>
<dbReference type="Pfam" id="PF13905">
    <property type="entry name" value="Thioredoxin_8"/>
    <property type="match status" value="1"/>
</dbReference>
<sequence>MKPTKVLAALWLACTPLWYSCQQKSHLLNQDQTAISDSTYHSVELVERYGELTAFDEVMQLFPDQMVYVMFWKSTCEECTAEFSSIPELSTFAQKNGIVPLYISLDRDSDAKLWEETIEVNELTGKHIRANRQLAADIRERFEMESSGRNTFQVPFYIILKNGKIVKLGAESPRSKKRLQEQLQSFKIRKEA</sequence>
<dbReference type="AlphaFoldDB" id="A0A1H5WZX1"/>
<accession>A0A1H5WZX1</accession>
<evidence type="ECO:0000313" key="3">
    <source>
        <dbReference type="Proteomes" id="UP000236731"/>
    </source>
</evidence>
<evidence type="ECO:0000313" key="2">
    <source>
        <dbReference type="EMBL" id="SEG05031.1"/>
    </source>
</evidence>
<proteinExistence type="predicted"/>
<feature type="domain" description="Thioredoxin-like fold" evidence="1">
    <location>
        <begin position="65"/>
        <end position="162"/>
    </location>
</feature>
<dbReference type="Gene3D" id="3.40.30.10">
    <property type="entry name" value="Glutaredoxin"/>
    <property type="match status" value="1"/>
</dbReference>
<dbReference type="InterPro" id="IPR036249">
    <property type="entry name" value="Thioredoxin-like_sf"/>
</dbReference>
<reference evidence="3" key="1">
    <citation type="submission" date="2016-10" db="EMBL/GenBank/DDBJ databases">
        <authorList>
            <person name="Varghese N."/>
            <person name="Submissions S."/>
        </authorList>
    </citation>
    <scope>NUCLEOTIDE SEQUENCE [LARGE SCALE GENOMIC DNA]</scope>
    <source>
        <strain evidence="3">DSM 22361</strain>
    </source>
</reference>
<protein>
    <submittedName>
        <fullName evidence="2">Thioredoxin-like</fullName>
    </submittedName>
</protein>
<keyword evidence="3" id="KW-1185">Reference proteome</keyword>
<dbReference type="RefSeq" id="WP_103905869.1">
    <property type="nucleotide sequence ID" value="NZ_CP049246.1"/>
</dbReference>
<dbReference type="Proteomes" id="UP000236731">
    <property type="component" value="Unassembled WGS sequence"/>
</dbReference>
<gene>
    <name evidence="2" type="ORF">SAMN05421877_104222</name>
</gene>
<dbReference type="PROSITE" id="PS51257">
    <property type="entry name" value="PROKAR_LIPOPROTEIN"/>
    <property type="match status" value="1"/>
</dbReference>
<dbReference type="EMBL" id="FNUT01000004">
    <property type="protein sequence ID" value="SEG05031.1"/>
    <property type="molecule type" value="Genomic_DNA"/>
</dbReference>
<name>A0A1H5WZX1_9SPHI</name>